<keyword evidence="5 7" id="KW-1133">Transmembrane helix</keyword>
<dbReference type="RefSeq" id="WP_089906246.1">
    <property type="nucleotide sequence ID" value="NZ_FOBB01000001.1"/>
</dbReference>
<keyword evidence="3" id="KW-1003">Cell membrane</keyword>
<feature type="transmembrane region" description="Helical" evidence="7">
    <location>
        <begin position="368"/>
        <end position="387"/>
    </location>
</feature>
<keyword evidence="6 7" id="KW-0472">Membrane</keyword>
<proteinExistence type="predicted"/>
<dbReference type="Gene3D" id="1.20.1720.10">
    <property type="entry name" value="Multidrug resistance protein D"/>
    <property type="match status" value="1"/>
</dbReference>
<protein>
    <submittedName>
        <fullName evidence="9">MFS transporter, DHA1 family, bicyclomycin/chloramphenicol resistance protein</fullName>
    </submittedName>
</protein>
<dbReference type="GO" id="GO:0005337">
    <property type="term" value="F:nucleoside transmembrane transporter activity"/>
    <property type="evidence" value="ECO:0007669"/>
    <property type="project" value="InterPro"/>
</dbReference>
<organism evidence="9 10">
    <name type="scientific">Chitinophaga rupis</name>
    <dbReference type="NCBI Taxonomy" id="573321"/>
    <lineage>
        <taxon>Bacteria</taxon>
        <taxon>Pseudomonadati</taxon>
        <taxon>Bacteroidota</taxon>
        <taxon>Chitinophagia</taxon>
        <taxon>Chitinophagales</taxon>
        <taxon>Chitinophagaceae</taxon>
        <taxon>Chitinophaga</taxon>
    </lineage>
</organism>
<feature type="transmembrane region" description="Helical" evidence="7">
    <location>
        <begin position="73"/>
        <end position="94"/>
    </location>
</feature>
<name>A0A1H7GSF1_9BACT</name>
<feature type="transmembrane region" description="Helical" evidence="7">
    <location>
        <begin position="343"/>
        <end position="362"/>
    </location>
</feature>
<dbReference type="OrthoDB" id="9800416at2"/>
<feature type="transmembrane region" description="Helical" evidence="7">
    <location>
        <begin position="246"/>
        <end position="266"/>
    </location>
</feature>
<accession>A0A1H7GSF1</accession>
<feature type="transmembrane region" description="Helical" evidence="7">
    <location>
        <begin position="278"/>
        <end position="299"/>
    </location>
</feature>
<dbReference type="InterPro" id="IPR020846">
    <property type="entry name" value="MFS_dom"/>
</dbReference>
<dbReference type="SUPFAM" id="SSF103473">
    <property type="entry name" value="MFS general substrate transporter"/>
    <property type="match status" value="1"/>
</dbReference>
<feature type="transmembrane region" description="Helical" evidence="7">
    <location>
        <begin position="305"/>
        <end position="322"/>
    </location>
</feature>
<sequence length="398" mass="43434">MKMKQGEFIALSACTMILTALGIDIMLPVFAELRKHFGLPPESTATAQIITFFFLGQTAQIIFGAFSDRYGRLAILRVGFPLYIIGGIAAAFAPSLGLMFVARFVAGVGASAVFMTTIAGVRDRFVGDQMARIMSLIFTIFLFTPVLAPFLGIAILSVSSWQMVFLTPPLFAVIIFLWSFRLEESLPPEQRSSLNWTGFGQSIRKVISNRTFLRYTTVTTALFTGLSSYISSSEHIVGEIYGRPKLFPWIFGGMGLVMSLCTLMNARLSSRYGARRTIRGLLIIYTIVAGVLLLLTFTLGDPPGMFLFFIAVALLMALNLAVEPNSSALALEPMGNMAGMASAVYGTYFFCIGASLGSVISHLMVTDVFPLVLSFFVIGVITLLLVFSDRRPLSRKVA</sequence>
<feature type="transmembrane region" description="Helical" evidence="7">
    <location>
        <begin position="161"/>
        <end position="180"/>
    </location>
</feature>
<dbReference type="PRINTS" id="PR01130">
    <property type="entry name" value="DERENTRNSPRT"/>
</dbReference>
<evidence type="ECO:0000256" key="2">
    <source>
        <dbReference type="ARBA" id="ARBA00022448"/>
    </source>
</evidence>
<comment type="subcellular location">
    <subcellularLocation>
        <location evidence="1">Cell membrane</location>
        <topology evidence="1">Multi-pass membrane protein</topology>
    </subcellularLocation>
</comment>
<feature type="domain" description="Major facilitator superfamily (MFS) profile" evidence="8">
    <location>
        <begin position="8"/>
        <end position="391"/>
    </location>
</feature>
<reference evidence="9 10" key="1">
    <citation type="submission" date="2016-10" db="EMBL/GenBank/DDBJ databases">
        <authorList>
            <person name="de Groot N.N."/>
        </authorList>
    </citation>
    <scope>NUCLEOTIDE SEQUENCE [LARGE SCALE GENOMIC DNA]</scope>
    <source>
        <strain evidence="9 10">DSM 21039</strain>
    </source>
</reference>
<evidence type="ECO:0000256" key="4">
    <source>
        <dbReference type="ARBA" id="ARBA00022692"/>
    </source>
</evidence>
<evidence type="ECO:0000256" key="5">
    <source>
        <dbReference type="ARBA" id="ARBA00022989"/>
    </source>
</evidence>
<dbReference type="STRING" id="573321.SAMN04488505_101147"/>
<dbReference type="PROSITE" id="PS50850">
    <property type="entry name" value="MFS"/>
    <property type="match status" value="1"/>
</dbReference>
<evidence type="ECO:0000256" key="6">
    <source>
        <dbReference type="ARBA" id="ARBA00023136"/>
    </source>
</evidence>
<feature type="transmembrane region" description="Helical" evidence="7">
    <location>
        <begin position="46"/>
        <end position="66"/>
    </location>
</feature>
<dbReference type="InterPro" id="IPR050189">
    <property type="entry name" value="MFS_Efflux_Transporters"/>
</dbReference>
<keyword evidence="10" id="KW-1185">Reference proteome</keyword>
<dbReference type="Proteomes" id="UP000198984">
    <property type="component" value="Unassembled WGS sequence"/>
</dbReference>
<evidence type="ECO:0000256" key="1">
    <source>
        <dbReference type="ARBA" id="ARBA00004651"/>
    </source>
</evidence>
<evidence type="ECO:0000256" key="7">
    <source>
        <dbReference type="SAM" id="Phobius"/>
    </source>
</evidence>
<dbReference type="PANTHER" id="PTHR43124">
    <property type="entry name" value="PURINE EFFLUX PUMP PBUE"/>
    <property type="match status" value="1"/>
</dbReference>
<dbReference type="InterPro" id="IPR036259">
    <property type="entry name" value="MFS_trans_sf"/>
</dbReference>
<dbReference type="AlphaFoldDB" id="A0A1H7GSF1"/>
<dbReference type="InterPro" id="IPR011701">
    <property type="entry name" value="MFS"/>
</dbReference>
<dbReference type="InterPro" id="IPR002259">
    <property type="entry name" value="Eqnu_transpt"/>
</dbReference>
<gene>
    <name evidence="9" type="ORF">SAMN04488505_101147</name>
</gene>
<dbReference type="EMBL" id="FOBB01000001">
    <property type="protein sequence ID" value="SEK41113.1"/>
    <property type="molecule type" value="Genomic_DNA"/>
</dbReference>
<evidence type="ECO:0000313" key="9">
    <source>
        <dbReference type="EMBL" id="SEK41113.1"/>
    </source>
</evidence>
<evidence type="ECO:0000256" key="3">
    <source>
        <dbReference type="ARBA" id="ARBA00022475"/>
    </source>
</evidence>
<dbReference type="PANTHER" id="PTHR43124:SF3">
    <property type="entry name" value="CHLORAMPHENICOL EFFLUX PUMP RV0191"/>
    <property type="match status" value="1"/>
</dbReference>
<evidence type="ECO:0000313" key="10">
    <source>
        <dbReference type="Proteomes" id="UP000198984"/>
    </source>
</evidence>
<keyword evidence="4 7" id="KW-0812">Transmembrane</keyword>
<dbReference type="GO" id="GO:0005886">
    <property type="term" value="C:plasma membrane"/>
    <property type="evidence" value="ECO:0007669"/>
    <property type="project" value="UniProtKB-SubCell"/>
</dbReference>
<feature type="transmembrane region" description="Helical" evidence="7">
    <location>
        <begin position="212"/>
        <end position="231"/>
    </location>
</feature>
<keyword evidence="2" id="KW-0813">Transport</keyword>
<feature type="transmembrane region" description="Helical" evidence="7">
    <location>
        <begin position="133"/>
        <end position="155"/>
    </location>
</feature>
<dbReference type="Pfam" id="PF07690">
    <property type="entry name" value="MFS_1"/>
    <property type="match status" value="1"/>
</dbReference>
<feature type="transmembrane region" description="Helical" evidence="7">
    <location>
        <begin position="100"/>
        <end position="121"/>
    </location>
</feature>
<evidence type="ECO:0000259" key="8">
    <source>
        <dbReference type="PROSITE" id="PS50850"/>
    </source>
</evidence>